<feature type="domain" description="ABC transporter" evidence="3">
    <location>
        <begin position="272"/>
        <end position="500"/>
    </location>
</feature>
<dbReference type="SMART" id="SM00382">
    <property type="entry name" value="AAA"/>
    <property type="match status" value="2"/>
</dbReference>
<feature type="domain" description="ABC transporter" evidence="3">
    <location>
        <begin position="13"/>
        <end position="247"/>
    </location>
</feature>
<dbReference type="PROSITE" id="PS00211">
    <property type="entry name" value="ABC_TRANSPORTER_1"/>
    <property type="match status" value="1"/>
</dbReference>
<keyword evidence="1" id="KW-0547">Nucleotide-binding</keyword>
<dbReference type="CDD" id="cd03230">
    <property type="entry name" value="ABC_DR_subfamily_A"/>
    <property type="match status" value="1"/>
</dbReference>
<reference evidence="4 5" key="1">
    <citation type="submission" date="2020-02" db="EMBL/GenBank/DDBJ databases">
        <title>Genome analysis of Thermosulfuriphilus ammonigenes ST65T, an anaerobic thermophilic chemolithoautotrophic bacterium isolated from a deep-sea hydrothermal vent.</title>
        <authorList>
            <person name="Slobodkina G."/>
            <person name="Allioux M."/>
            <person name="Merkel A."/>
            <person name="Alain K."/>
            <person name="Jebbar M."/>
            <person name="Slobodkin A."/>
        </authorList>
    </citation>
    <scope>NUCLEOTIDE SEQUENCE [LARGE SCALE GENOMIC DNA]</scope>
    <source>
        <strain evidence="4 5">ST65</strain>
    </source>
</reference>
<dbReference type="AlphaFoldDB" id="A0A6G7PYA8"/>
<accession>A0A6G7PYA8</accession>
<evidence type="ECO:0000259" key="3">
    <source>
        <dbReference type="PROSITE" id="PS50893"/>
    </source>
</evidence>
<dbReference type="KEGG" id="tav:G4V39_09915"/>
<dbReference type="SUPFAM" id="SSF52540">
    <property type="entry name" value="P-loop containing nucleoside triphosphate hydrolases"/>
    <property type="match status" value="2"/>
</dbReference>
<dbReference type="InterPro" id="IPR003439">
    <property type="entry name" value="ABC_transporter-like_ATP-bd"/>
</dbReference>
<dbReference type="InterPro" id="IPR003593">
    <property type="entry name" value="AAA+_ATPase"/>
</dbReference>
<dbReference type="PROSITE" id="PS50893">
    <property type="entry name" value="ABC_TRANSPORTER_2"/>
    <property type="match status" value="2"/>
</dbReference>
<dbReference type="Gene3D" id="3.40.50.300">
    <property type="entry name" value="P-loop containing nucleotide triphosphate hydrolases"/>
    <property type="match status" value="2"/>
</dbReference>
<gene>
    <name evidence="4" type="ORF">G4V39_09915</name>
</gene>
<dbReference type="Proteomes" id="UP000502179">
    <property type="component" value="Chromosome"/>
</dbReference>
<proteinExistence type="predicted"/>
<dbReference type="PANTHER" id="PTHR43038:SF3">
    <property type="entry name" value="ABC TRANSPORTER G FAMILY MEMBER 20 ISOFORM X1"/>
    <property type="match status" value="1"/>
</dbReference>
<evidence type="ECO:0000313" key="4">
    <source>
        <dbReference type="EMBL" id="QIJ72567.1"/>
    </source>
</evidence>
<dbReference type="InterPro" id="IPR017871">
    <property type="entry name" value="ABC_transporter-like_CS"/>
</dbReference>
<dbReference type="InterPro" id="IPR027417">
    <property type="entry name" value="P-loop_NTPase"/>
</dbReference>
<evidence type="ECO:0000256" key="1">
    <source>
        <dbReference type="ARBA" id="ARBA00022741"/>
    </source>
</evidence>
<dbReference type="GO" id="GO:0016887">
    <property type="term" value="F:ATP hydrolysis activity"/>
    <property type="evidence" value="ECO:0007669"/>
    <property type="project" value="InterPro"/>
</dbReference>
<name>A0A6G7PYA8_9BACT</name>
<dbReference type="PANTHER" id="PTHR43038">
    <property type="entry name" value="ATP-BINDING CASSETTE, SUB-FAMILY H, MEMBER 1"/>
    <property type="match status" value="1"/>
</dbReference>
<dbReference type="Pfam" id="PF00005">
    <property type="entry name" value="ABC_tran"/>
    <property type="match status" value="2"/>
</dbReference>
<evidence type="ECO:0000256" key="2">
    <source>
        <dbReference type="ARBA" id="ARBA00022840"/>
    </source>
</evidence>
<organism evidence="4 5">
    <name type="scientific">Thermosulfuriphilus ammonigenes</name>
    <dbReference type="NCBI Taxonomy" id="1936021"/>
    <lineage>
        <taxon>Bacteria</taxon>
        <taxon>Pseudomonadati</taxon>
        <taxon>Thermodesulfobacteriota</taxon>
        <taxon>Thermodesulfobacteria</taxon>
        <taxon>Thermodesulfobacteriales</taxon>
        <taxon>Thermodesulfobacteriaceae</taxon>
        <taxon>Thermosulfuriphilus</taxon>
    </lineage>
</organism>
<dbReference type="EMBL" id="CP048877">
    <property type="protein sequence ID" value="QIJ72567.1"/>
    <property type="molecule type" value="Genomic_DNA"/>
</dbReference>
<dbReference type="GO" id="GO:0005524">
    <property type="term" value="F:ATP binding"/>
    <property type="evidence" value="ECO:0007669"/>
    <property type="project" value="UniProtKB-KW"/>
</dbReference>
<keyword evidence="5" id="KW-1185">Reference proteome</keyword>
<sequence length="578" mass="64165">MAQETPPMSHPAVVIRGLRKRYGRIEALGGLDLEIPKGEIFGLIGPDGAGKSSLLKIIAGVLSHDEGQVIVLSQPLASEEDAEAIKGRLGFMPQGLGLHLYPELTVEENLRFFAELRLVPEKEYYRRRERLLAITRLAPYPDRKVKDLSGGMKQKLGLACTLIHQPELIILDEPTTGVDPLSRQELWAIVAELVAERELTAVISTSYLDEASRFHQLALLSGGRIIARGTPEDLAPEGLESWFFRLAEKHHPVAYLPPVLKGEGEPPSGPVIEARELVKDFGRFRAVDRVSFSVAAGEVFGLLGPNGAGKTTVVRMLCGLLRPSRGEGRVAGVDMRAPGRHIRQRIGYMSQSFSLYRDLTARENLWLYAGIYGVRNEKEVMEALVDLCQLKGFEERRTADLPLGVRQRLALACAIVHRPQVVFLDEPTSGVDPPGRKRFWEIIYLLAQELKITVLVTTHYMTEAEYCDRLCLMHEGRIIAEGTPKALKEAVLKRAGRPISLLVSNPLSVLRELRGMGLQATLYGARIRVLAPEEKINALKAFSPRGLLPEEITMEDVFVYHILREEGHGMEKNQGLGS</sequence>
<evidence type="ECO:0000313" key="5">
    <source>
        <dbReference type="Proteomes" id="UP000502179"/>
    </source>
</evidence>
<protein>
    <submittedName>
        <fullName evidence="4">ABC transporter ATP-binding protein</fullName>
    </submittedName>
</protein>
<keyword evidence="2 4" id="KW-0067">ATP-binding</keyword>